<feature type="region of interest" description="Disordered" evidence="3">
    <location>
        <begin position="37"/>
        <end position="63"/>
    </location>
</feature>
<name>A0A8H7M201_9AGAM</name>
<feature type="region of interest" description="Disordered" evidence="3">
    <location>
        <begin position="827"/>
        <end position="847"/>
    </location>
</feature>
<dbReference type="Proteomes" id="UP000614334">
    <property type="component" value="Unassembled WGS sequence"/>
</dbReference>
<keyword evidence="1" id="KW-0547">Nucleotide-binding</keyword>
<organism evidence="5 6">
    <name type="scientific">Rhizoctonia solani</name>
    <dbReference type="NCBI Taxonomy" id="456999"/>
    <lineage>
        <taxon>Eukaryota</taxon>
        <taxon>Fungi</taxon>
        <taxon>Dikarya</taxon>
        <taxon>Basidiomycota</taxon>
        <taxon>Agaricomycotina</taxon>
        <taxon>Agaricomycetes</taxon>
        <taxon>Cantharellales</taxon>
        <taxon>Ceratobasidiaceae</taxon>
        <taxon>Rhizoctonia</taxon>
    </lineage>
</organism>
<evidence type="ECO:0000256" key="2">
    <source>
        <dbReference type="ARBA" id="ARBA00022840"/>
    </source>
</evidence>
<dbReference type="InterPro" id="IPR027417">
    <property type="entry name" value="P-loop_NTPase"/>
</dbReference>
<dbReference type="AlphaFoldDB" id="A0A8H7M201"/>
<dbReference type="SUPFAM" id="SSF52540">
    <property type="entry name" value="P-loop containing nucleoside triphosphate hydrolases"/>
    <property type="match status" value="2"/>
</dbReference>
<reference evidence="5" key="1">
    <citation type="submission" date="2020-09" db="EMBL/GenBank/DDBJ databases">
        <title>Comparative genome analyses of four rice-infecting Rhizoctonia solani isolates reveal extensive enrichment of homogalacturonan modification genes.</title>
        <authorList>
            <person name="Lee D.-Y."/>
            <person name="Jeon J."/>
            <person name="Kim K.-T."/>
            <person name="Cheong K."/>
            <person name="Song H."/>
            <person name="Choi G."/>
            <person name="Ko J."/>
            <person name="Opiyo S.O."/>
            <person name="Zuo S."/>
            <person name="Madhav S."/>
            <person name="Lee Y.-H."/>
            <person name="Wang G.-L."/>
        </authorList>
    </citation>
    <scope>NUCLEOTIDE SEQUENCE</scope>
    <source>
        <strain evidence="5">AG1-IA B2</strain>
    </source>
</reference>
<evidence type="ECO:0000259" key="4">
    <source>
        <dbReference type="Pfam" id="PF00176"/>
    </source>
</evidence>
<evidence type="ECO:0000313" key="5">
    <source>
        <dbReference type="EMBL" id="KAF8751637.1"/>
    </source>
</evidence>
<feature type="domain" description="SNF2 N-terminal" evidence="4">
    <location>
        <begin position="380"/>
        <end position="525"/>
    </location>
</feature>
<feature type="compositionally biased region" description="Basic and acidic residues" evidence="3">
    <location>
        <begin position="47"/>
        <end position="60"/>
    </location>
</feature>
<gene>
    <name evidence="5" type="ORF">RHS01_08280</name>
</gene>
<sequence length="938" mass="106700">MARSCRWCHLVPPVLFDDMKKYANKWVASRQNQLLEKRLKKGKGKAKKTDKDESDPKLDTHGIPINKQQTEWKKNASISDFDNWHWLISRAFGGTGSLYKQLRALMKEFHCNVKTAHKFEHKQKKQSCQQSGKPFLESNVHTKTAFDTYWLHASQNIGLAVFGPAIISLGVPDKQRLRVVKAWCFRLFQNNVRVLGQTVSKSREIETELHAAYINAQTNFMAKAFHTINWLLQKVLQVQRVCGVDIEEEEGSLSWKIKIDALMQERSRVIQNGEVTRVKALVGVVVPKELMDQLMEEYSKLLRARQILVPANEPTKAQPLGEDDEPDLWSAGYGLFNLIGVTGANIFGRNQNLDLSGMWHQWVAVVKMVKRSFTNKIGKKGNPTLLANQVGLGKTVITVLYIQVIWHLQALHEELDWHKKWPKVLAHYALTVTAYPVRCSPVPQSNRCPARHGHGAHGTLRLLTLRYYLLLLGRRTWYAVGDLYYYMGEESIPDKPIILVVPWTLVSQWSATLSQWLEYGSYNCLEFVGGELDRKAFFASKAYKQAVSPRCSHLIIIAHNLQLALTATPVFTHPQNLLQIARILRVESFLGKAGQRLTQSINSKVALELRGWKADPEHNKLQAFLCSMRKGKVGTQDKPEALQSHVEDFILTRKGAIQSFRVFWTSRSVMKRLLEELDGVLIRRDEQSKSFDGKLLLDLLPKHTVILWLKLGDKMRKLLAKQTSTDKRISEGRADLHGFFTCVKQLLVHPGLKTYLDEMAWRQEEKRAKKEGRDTGLVHSADSKQVESNINRFVQLLFPTLDAYIANPSKKLNQMLEIVTHHIGNKNKNNPPLAWSPDGKQVPSHVSVSPDKAALPRQKIVIYCHLSASWAVATRMLVKKQEEAVAQFQSEDGPDIMLLSNVGTQGLNLQRGSVCIFVVCLTNYKTLFIADLLNYTTN</sequence>
<accession>A0A8H7M201</accession>
<dbReference type="InterPro" id="IPR000330">
    <property type="entry name" value="SNF2_N"/>
</dbReference>
<evidence type="ECO:0000313" key="6">
    <source>
        <dbReference type="Proteomes" id="UP000614334"/>
    </source>
</evidence>
<evidence type="ECO:0000256" key="3">
    <source>
        <dbReference type="SAM" id="MobiDB-lite"/>
    </source>
</evidence>
<proteinExistence type="predicted"/>
<dbReference type="EMBL" id="JACYCF010000017">
    <property type="protein sequence ID" value="KAF8751637.1"/>
    <property type="molecule type" value="Genomic_DNA"/>
</dbReference>
<dbReference type="Pfam" id="PF00176">
    <property type="entry name" value="SNF2-rel_dom"/>
    <property type="match status" value="1"/>
</dbReference>
<dbReference type="GO" id="GO:0005524">
    <property type="term" value="F:ATP binding"/>
    <property type="evidence" value="ECO:0007669"/>
    <property type="project" value="InterPro"/>
</dbReference>
<comment type="caution">
    <text evidence="5">The sequence shown here is derived from an EMBL/GenBank/DDBJ whole genome shotgun (WGS) entry which is preliminary data.</text>
</comment>
<evidence type="ECO:0000256" key="1">
    <source>
        <dbReference type="ARBA" id="ARBA00022741"/>
    </source>
</evidence>
<keyword evidence="2" id="KW-0067">ATP-binding</keyword>
<protein>
    <recommendedName>
        <fullName evidence="4">SNF2 N-terminal domain-containing protein</fullName>
    </recommendedName>
</protein>